<name>A0A1V6Y771_PENNA</name>
<feature type="region of interest" description="Disordered" evidence="1">
    <location>
        <begin position="107"/>
        <end position="192"/>
    </location>
</feature>
<evidence type="ECO:0000313" key="2">
    <source>
        <dbReference type="EMBL" id="OQE83267.1"/>
    </source>
</evidence>
<keyword evidence="3" id="KW-1185">Reference proteome</keyword>
<reference evidence="3" key="1">
    <citation type="journal article" date="2017" name="Nat. Microbiol.">
        <title>Global analysis of biosynthetic gene clusters reveals vast potential of secondary metabolite production in Penicillium species.</title>
        <authorList>
            <person name="Nielsen J.C."/>
            <person name="Grijseels S."/>
            <person name="Prigent S."/>
            <person name="Ji B."/>
            <person name="Dainat J."/>
            <person name="Nielsen K.F."/>
            <person name="Frisvad J.C."/>
            <person name="Workman M."/>
            <person name="Nielsen J."/>
        </authorList>
    </citation>
    <scope>NUCLEOTIDE SEQUENCE [LARGE SCALE GENOMIC DNA]</scope>
    <source>
        <strain evidence="3">IBT 13039</strain>
    </source>
</reference>
<dbReference type="EMBL" id="MOOB01000033">
    <property type="protein sequence ID" value="OQE83267.1"/>
    <property type="molecule type" value="Genomic_DNA"/>
</dbReference>
<feature type="compositionally biased region" description="Polar residues" evidence="1">
    <location>
        <begin position="586"/>
        <end position="602"/>
    </location>
</feature>
<accession>A0A1V6Y771</accession>
<feature type="region of interest" description="Disordered" evidence="1">
    <location>
        <begin position="1"/>
        <end position="26"/>
    </location>
</feature>
<feature type="compositionally biased region" description="Basic and acidic residues" evidence="1">
    <location>
        <begin position="642"/>
        <end position="675"/>
    </location>
</feature>
<feature type="region of interest" description="Disordered" evidence="1">
    <location>
        <begin position="581"/>
        <end position="613"/>
    </location>
</feature>
<feature type="compositionally biased region" description="Basic and acidic residues" evidence="1">
    <location>
        <begin position="1"/>
        <end position="10"/>
    </location>
</feature>
<dbReference type="OMA" id="LCEFAAP"/>
<feature type="compositionally biased region" description="Low complexity" evidence="1">
    <location>
        <begin position="219"/>
        <end position="232"/>
    </location>
</feature>
<feature type="region of interest" description="Disordered" evidence="1">
    <location>
        <begin position="387"/>
        <end position="438"/>
    </location>
</feature>
<proteinExistence type="predicted"/>
<organism evidence="2 3">
    <name type="scientific">Penicillium nalgiovense</name>
    <dbReference type="NCBI Taxonomy" id="60175"/>
    <lineage>
        <taxon>Eukaryota</taxon>
        <taxon>Fungi</taxon>
        <taxon>Dikarya</taxon>
        <taxon>Ascomycota</taxon>
        <taxon>Pezizomycotina</taxon>
        <taxon>Eurotiomycetes</taxon>
        <taxon>Eurotiomycetidae</taxon>
        <taxon>Eurotiales</taxon>
        <taxon>Aspergillaceae</taxon>
        <taxon>Penicillium</taxon>
    </lineage>
</organism>
<feature type="region of interest" description="Disordered" evidence="1">
    <location>
        <begin position="210"/>
        <end position="290"/>
    </location>
</feature>
<gene>
    <name evidence="2" type="ORF">PENNAL_c0033G08407</name>
</gene>
<feature type="compositionally biased region" description="Polar residues" evidence="1">
    <location>
        <begin position="398"/>
        <end position="424"/>
    </location>
</feature>
<feature type="region of interest" description="Disordered" evidence="1">
    <location>
        <begin position="482"/>
        <end position="510"/>
    </location>
</feature>
<feature type="compositionally biased region" description="Basic and acidic residues" evidence="1">
    <location>
        <begin position="153"/>
        <end position="166"/>
    </location>
</feature>
<feature type="compositionally biased region" description="Basic residues" evidence="1">
    <location>
        <begin position="167"/>
        <end position="177"/>
    </location>
</feature>
<dbReference type="Proteomes" id="UP000191691">
    <property type="component" value="Unassembled WGS sequence"/>
</dbReference>
<protein>
    <submittedName>
        <fullName evidence="2">Uncharacterized protein</fullName>
    </submittedName>
</protein>
<evidence type="ECO:0000313" key="3">
    <source>
        <dbReference type="Proteomes" id="UP000191691"/>
    </source>
</evidence>
<feature type="compositionally biased region" description="Basic and acidic residues" evidence="1">
    <location>
        <begin position="281"/>
        <end position="290"/>
    </location>
</feature>
<comment type="caution">
    <text evidence="2">The sequence shown here is derived from an EMBL/GenBank/DDBJ whole genome shotgun (WGS) entry which is preliminary data.</text>
</comment>
<dbReference type="AlphaFoldDB" id="A0A1V6Y771"/>
<feature type="region of interest" description="Disordered" evidence="1">
    <location>
        <begin position="626"/>
        <end position="675"/>
    </location>
</feature>
<dbReference type="STRING" id="60175.A0A1V6Y771"/>
<evidence type="ECO:0000256" key="1">
    <source>
        <dbReference type="SAM" id="MobiDB-lite"/>
    </source>
</evidence>
<sequence length="675" mass="75456">MEGQCRDIPGHEAYLPEEDSKRPGNTARANQNVATIVIFLAYKPILSAVALLPLLTVNNIMSVKNSANRNISPSGSPQTIYQGNPPLSLLLSPPQTSPLILLDTMDSSPPAGPPQQYSPAYPRGPRVTGTSGSYPVYDPSRGEQLRNAADRANPYRDRVERVDHTRGQYRARSRSPRRSIQPAGVHESREAPRIPFMGFNQYPREMYIPPGMNNLMHHNPPSSSPALSPNNNQRGHASGDLGESPGHTYPPNDGNMYGNPHDQQQQVQGCDPGPGRQPANKKQDTNNNDEDHLCEFAAPCRMHPSPDGMHYRKVVSHVFGRNKAVTKLFPLGVWVHYCRKHYQRARYRADQWPFTQCDLLLESLNRMENWDGVESFELILRRREQMRVGRESEGAPNTEFSNQNNTTPSAGQTEDQDNKSSGTVTRPPGRKHPTAIIAPVPDWLRQHVGHGKTFQEIRHIIELVRNHMVRLRNQERAQQQLNHIPKSPNAPGSPRRGGISNGRKGRITKPAHRDPLRVRASTVRFPDVEILPHFKPWVKEAALRQRSATNGPMNEADIKEYEAEQRISGGGHIIGEIQDTRDTNARAESSQSTNGDFATNDMTPRLDGHSESLSTVDMTGANLSQMQPHIGRAGTNRGQSESQRRRSERVYIKALDRVPNKKPGKDGEPEMDGDK</sequence>